<gene>
    <name evidence="2" type="ORF">BO97DRAFT_409203</name>
</gene>
<dbReference type="EMBL" id="KZ824338">
    <property type="protein sequence ID" value="RAL07181.1"/>
    <property type="molecule type" value="Genomic_DNA"/>
</dbReference>
<accession>A0A395HH04</accession>
<keyword evidence="1" id="KW-0732">Signal</keyword>
<evidence type="ECO:0008006" key="4">
    <source>
        <dbReference type="Google" id="ProtNLM"/>
    </source>
</evidence>
<dbReference type="GeneID" id="37200300"/>
<dbReference type="VEuPathDB" id="FungiDB:BO97DRAFT_409203"/>
<dbReference type="Proteomes" id="UP000248961">
    <property type="component" value="Unassembled WGS sequence"/>
</dbReference>
<dbReference type="RefSeq" id="XP_025546335.1">
    <property type="nucleotide sequence ID" value="XM_025696011.1"/>
</dbReference>
<name>A0A395HH04_ASPHC</name>
<sequence>MKRLGWLVFGIDWCTFSLWSVVEQRLTPSVPKGWSGSGLGKKRNMPCSDAAEIWVPKVNSPGERYNSSRHG</sequence>
<evidence type="ECO:0000313" key="2">
    <source>
        <dbReference type="EMBL" id="RAL07181.1"/>
    </source>
</evidence>
<feature type="signal peptide" evidence="1">
    <location>
        <begin position="1"/>
        <end position="24"/>
    </location>
</feature>
<reference evidence="2 3" key="1">
    <citation type="submission" date="2018-02" db="EMBL/GenBank/DDBJ databases">
        <title>The genomes of Aspergillus section Nigri reveals drivers in fungal speciation.</title>
        <authorList>
            <consortium name="DOE Joint Genome Institute"/>
            <person name="Vesth T.C."/>
            <person name="Nybo J."/>
            <person name="Theobald S."/>
            <person name="Brandl J."/>
            <person name="Frisvad J.C."/>
            <person name="Nielsen K.F."/>
            <person name="Lyhne E.K."/>
            <person name="Kogle M.E."/>
            <person name="Kuo A."/>
            <person name="Riley R."/>
            <person name="Clum A."/>
            <person name="Nolan M."/>
            <person name="Lipzen A."/>
            <person name="Salamov A."/>
            <person name="Henrissat B."/>
            <person name="Wiebenga A."/>
            <person name="De vries R.P."/>
            <person name="Grigoriev I.V."/>
            <person name="Mortensen U.H."/>
            <person name="Andersen M.R."/>
            <person name="Baker S.E."/>
        </authorList>
    </citation>
    <scope>NUCLEOTIDE SEQUENCE [LARGE SCALE GENOMIC DNA]</scope>
    <source>
        <strain evidence="2 3">CBS 101889</strain>
    </source>
</reference>
<dbReference type="AlphaFoldDB" id="A0A395HH04"/>
<keyword evidence="3" id="KW-1185">Reference proteome</keyword>
<evidence type="ECO:0000256" key="1">
    <source>
        <dbReference type="SAM" id="SignalP"/>
    </source>
</evidence>
<organism evidence="2 3">
    <name type="scientific">Aspergillus homomorphus (strain CBS 101889)</name>
    <dbReference type="NCBI Taxonomy" id="1450537"/>
    <lineage>
        <taxon>Eukaryota</taxon>
        <taxon>Fungi</taxon>
        <taxon>Dikarya</taxon>
        <taxon>Ascomycota</taxon>
        <taxon>Pezizomycotina</taxon>
        <taxon>Eurotiomycetes</taxon>
        <taxon>Eurotiomycetidae</taxon>
        <taxon>Eurotiales</taxon>
        <taxon>Aspergillaceae</taxon>
        <taxon>Aspergillus</taxon>
        <taxon>Aspergillus subgen. Circumdati</taxon>
    </lineage>
</organism>
<protein>
    <recommendedName>
        <fullName evidence="4">Secreted protein</fullName>
    </recommendedName>
</protein>
<feature type="chain" id="PRO_5017425040" description="Secreted protein" evidence="1">
    <location>
        <begin position="25"/>
        <end position="71"/>
    </location>
</feature>
<evidence type="ECO:0000313" key="3">
    <source>
        <dbReference type="Proteomes" id="UP000248961"/>
    </source>
</evidence>
<proteinExistence type="predicted"/>